<accession>A0A8T2S453</accession>
<protein>
    <submittedName>
        <fullName evidence="1">Uncharacterized protein</fullName>
    </submittedName>
</protein>
<comment type="caution">
    <text evidence="1">The sequence shown here is derived from an EMBL/GenBank/DDBJ whole genome shotgun (WGS) entry which is preliminary data.</text>
</comment>
<evidence type="ECO:0000313" key="2">
    <source>
        <dbReference type="Proteomes" id="UP000825935"/>
    </source>
</evidence>
<evidence type="ECO:0000313" key="1">
    <source>
        <dbReference type="EMBL" id="KAH7306946.1"/>
    </source>
</evidence>
<organism evidence="1 2">
    <name type="scientific">Ceratopteris richardii</name>
    <name type="common">Triangle waterfern</name>
    <dbReference type="NCBI Taxonomy" id="49495"/>
    <lineage>
        <taxon>Eukaryota</taxon>
        <taxon>Viridiplantae</taxon>
        <taxon>Streptophyta</taxon>
        <taxon>Embryophyta</taxon>
        <taxon>Tracheophyta</taxon>
        <taxon>Polypodiopsida</taxon>
        <taxon>Polypodiidae</taxon>
        <taxon>Polypodiales</taxon>
        <taxon>Pteridineae</taxon>
        <taxon>Pteridaceae</taxon>
        <taxon>Parkerioideae</taxon>
        <taxon>Ceratopteris</taxon>
    </lineage>
</organism>
<reference evidence="1" key="1">
    <citation type="submission" date="2021-08" db="EMBL/GenBank/DDBJ databases">
        <title>WGS assembly of Ceratopteris richardii.</title>
        <authorList>
            <person name="Marchant D.B."/>
            <person name="Chen G."/>
            <person name="Jenkins J."/>
            <person name="Shu S."/>
            <person name="Leebens-Mack J."/>
            <person name="Grimwood J."/>
            <person name="Schmutz J."/>
            <person name="Soltis P."/>
            <person name="Soltis D."/>
            <person name="Chen Z.-H."/>
        </authorList>
    </citation>
    <scope>NUCLEOTIDE SEQUENCE</scope>
    <source>
        <strain evidence="1">Whitten #5841</strain>
        <tissue evidence="1">Leaf</tissue>
    </source>
</reference>
<dbReference type="EMBL" id="CM035427">
    <property type="protein sequence ID" value="KAH7306946.1"/>
    <property type="molecule type" value="Genomic_DNA"/>
</dbReference>
<gene>
    <name evidence="1" type="ORF">KP509_22G039100</name>
</gene>
<dbReference type="AlphaFoldDB" id="A0A8T2S453"/>
<proteinExistence type="predicted"/>
<dbReference type="Proteomes" id="UP000825935">
    <property type="component" value="Chromosome 22"/>
</dbReference>
<keyword evidence="2" id="KW-1185">Reference proteome</keyword>
<name>A0A8T2S453_CERRI</name>
<sequence length="61" mass="7069">MHDHIYRFFFSCLGFRSQGQASLSKDLTELLIKMLIHSKEGKSRDGDFLLFPSRSLKSYKG</sequence>